<feature type="compositionally biased region" description="Low complexity" evidence="2">
    <location>
        <begin position="73"/>
        <end position="94"/>
    </location>
</feature>
<evidence type="ECO:0000313" key="4">
    <source>
        <dbReference type="EMBL" id="MBZ5712881.1"/>
    </source>
</evidence>
<dbReference type="InterPro" id="IPR028994">
    <property type="entry name" value="Integrin_alpha_N"/>
</dbReference>
<evidence type="ECO:0000256" key="3">
    <source>
        <dbReference type="SAM" id="SignalP"/>
    </source>
</evidence>
<feature type="chain" id="PRO_5045213207" evidence="3">
    <location>
        <begin position="21"/>
        <end position="571"/>
    </location>
</feature>
<name>A0ABS7TXF9_9BACT</name>
<evidence type="ECO:0000256" key="1">
    <source>
        <dbReference type="ARBA" id="ARBA00022729"/>
    </source>
</evidence>
<feature type="region of interest" description="Disordered" evidence="2">
    <location>
        <begin position="65"/>
        <end position="168"/>
    </location>
</feature>
<dbReference type="PANTHER" id="PTHR44103">
    <property type="entry name" value="PROPROTEIN CONVERTASE P"/>
    <property type="match status" value="1"/>
</dbReference>
<dbReference type="Pfam" id="PF13517">
    <property type="entry name" value="FG-GAP_3"/>
    <property type="match status" value="2"/>
</dbReference>
<sequence>MSLRTSASLALFALLSIACGDDTTNASASDGASGDACFPGHEGCECAEDGACLAGLVCVADRCESTDPTSVPTGTGTDGATAGSQSASESASGGVPTEGTSESGATATDTTPSTATDTTQGTATDTGPGTDTGVGPDSTTSTDTTEGTTNPDTTQGDTEDTNGGAACGDGVAEGQEACDGADLAGASCIGLGFEGGTLGCTAACVLDTTNCTNSLACGDGMPAGLSFKPAAMVAERYTTSLNRGDLNEDGHLDLVATNPTYGIMIWYGDGDTLAGSPDKTHPTLTHLAKLVVDVDKDGHLDVVGDKAAKDVYVSYGDGDGNLVAGEVYDTFMHLRWVALGDLDEDGWYEMAAGFAGFTDVVTLRRGLFGGLFGPAVAYDAPLETWLGGFADMDADGHLDVWSVTGQGVFLHYRGDGAGGLELQPMQPIMSVSAPRCGLVGHFNGDAYPDVAIGRYNTDAALHVRLGGAAGLGAMLYKYPAEGEYALGCAAGHFDCDEFLDIAVLTENSSALDVFRGDGTGLFYDGHDLEPGLRGRHLVVGDFNEDGVDDLVSGHYYTQTEDEAIKIFLSDP</sequence>
<reference evidence="4" key="1">
    <citation type="submission" date="2021-08" db="EMBL/GenBank/DDBJ databases">
        <authorList>
            <person name="Stevens D.C."/>
        </authorList>
    </citation>
    <scope>NUCLEOTIDE SEQUENCE</scope>
    <source>
        <strain evidence="4">DSM 53165</strain>
    </source>
</reference>
<protein>
    <submittedName>
        <fullName evidence="4">VCBS repeat-containing protein</fullName>
    </submittedName>
</protein>
<keyword evidence="1 3" id="KW-0732">Signal</keyword>
<dbReference type="PANTHER" id="PTHR44103:SF1">
    <property type="entry name" value="PROPROTEIN CONVERTASE P"/>
    <property type="match status" value="1"/>
</dbReference>
<keyword evidence="5" id="KW-1185">Reference proteome</keyword>
<comment type="caution">
    <text evidence="4">The sequence shown here is derived from an EMBL/GenBank/DDBJ whole genome shotgun (WGS) entry which is preliminary data.</text>
</comment>
<feature type="compositionally biased region" description="Low complexity" evidence="2">
    <location>
        <begin position="103"/>
        <end position="154"/>
    </location>
</feature>
<gene>
    <name evidence="4" type="ORF">K7C98_26880</name>
</gene>
<dbReference type="EMBL" id="JAIRAU010000036">
    <property type="protein sequence ID" value="MBZ5712881.1"/>
    <property type="molecule type" value="Genomic_DNA"/>
</dbReference>
<accession>A0ABS7TXF9</accession>
<dbReference type="SUPFAM" id="SSF69318">
    <property type="entry name" value="Integrin alpha N-terminal domain"/>
    <property type="match status" value="2"/>
</dbReference>
<evidence type="ECO:0000256" key="2">
    <source>
        <dbReference type="SAM" id="MobiDB-lite"/>
    </source>
</evidence>
<dbReference type="InterPro" id="IPR013517">
    <property type="entry name" value="FG-GAP"/>
</dbReference>
<dbReference type="RefSeq" id="WP_224194636.1">
    <property type="nucleotide sequence ID" value="NZ_JAIRAU010000036.1"/>
</dbReference>
<feature type="signal peptide" evidence="3">
    <location>
        <begin position="1"/>
        <end position="20"/>
    </location>
</feature>
<proteinExistence type="predicted"/>
<organism evidence="4 5">
    <name type="scientific">Nannocystis pusilla</name>
    <dbReference type="NCBI Taxonomy" id="889268"/>
    <lineage>
        <taxon>Bacteria</taxon>
        <taxon>Pseudomonadati</taxon>
        <taxon>Myxococcota</taxon>
        <taxon>Polyangia</taxon>
        <taxon>Nannocystales</taxon>
        <taxon>Nannocystaceae</taxon>
        <taxon>Nannocystis</taxon>
    </lineage>
</organism>
<dbReference type="PROSITE" id="PS51257">
    <property type="entry name" value="PROKAR_LIPOPROTEIN"/>
    <property type="match status" value="1"/>
</dbReference>
<dbReference type="Proteomes" id="UP001139031">
    <property type="component" value="Unassembled WGS sequence"/>
</dbReference>
<dbReference type="Gene3D" id="2.130.10.130">
    <property type="entry name" value="Integrin alpha, N-terminal"/>
    <property type="match status" value="1"/>
</dbReference>
<evidence type="ECO:0000313" key="5">
    <source>
        <dbReference type="Proteomes" id="UP001139031"/>
    </source>
</evidence>